<dbReference type="OrthoDB" id="5870230at2759"/>
<dbReference type="GO" id="GO:0007338">
    <property type="term" value="P:single fertilization"/>
    <property type="evidence" value="ECO:0007669"/>
    <property type="project" value="UniProtKB-KW"/>
</dbReference>
<dbReference type="GO" id="GO:0070062">
    <property type="term" value="C:extracellular exosome"/>
    <property type="evidence" value="ECO:0007669"/>
    <property type="project" value="UniProtKB-ARBA"/>
</dbReference>
<feature type="transmembrane region" description="Helical" evidence="16">
    <location>
        <begin position="56"/>
        <end position="77"/>
    </location>
</feature>
<dbReference type="InterPro" id="IPR042055">
    <property type="entry name" value="CD9_LEL"/>
</dbReference>
<dbReference type="GO" id="GO:0005178">
    <property type="term" value="F:integrin binding"/>
    <property type="evidence" value="ECO:0007669"/>
    <property type="project" value="UniProtKB-ARBA"/>
</dbReference>
<comment type="similarity">
    <text evidence="3">Belongs to the tetraspanin (TM4SF) family.</text>
</comment>
<evidence type="ECO:0000256" key="3">
    <source>
        <dbReference type="ARBA" id="ARBA00006840"/>
    </source>
</evidence>
<feature type="transmembrane region" description="Helical" evidence="16">
    <location>
        <begin position="313"/>
        <end position="339"/>
    </location>
</feature>
<keyword evidence="11" id="KW-0564">Palmitate</keyword>
<evidence type="ECO:0000256" key="12">
    <source>
        <dbReference type="ARBA" id="ARBA00023157"/>
    </source>
</evidence>
<accession>A0A7J5ZG80</accession>
<evidence type="ECO:0000256" key="4">
    <source>
        <dbReference type="ARBA" id="ARBA00015048"/>
    </source>
</evidence>
<dbReference type="InterPro" id="IPR018499">
    <property type="entry name" value="Tetraspanin/Peripherin"/>
</dbReference>
<evidence type="ECO:0000256" key="5">
    <source>
        <dbReference type="ARBA" id="ARBA00022475"/>
    </source>
</evidence>
<evidence type="ECO:0000256" key="16">
    <source>
        <dbReference type="SAM" id="Phobius"/>
    </source>
</evidence>
<dbReference type="EMBL" id="JAAKFY010000003">
    <property type="protein sequence ID" value="KAF3859358.1"/>
    <property type="molecule type" value="Genomic_DNA"/>
</dbReference>
<dbReference type="Proteomes" id="UP000518266">
    <property type="component" value="Unassembled WGS sequence"/>
</dbReference>
<dbReference type="AlphaFoldDB" id="A0A7J5ZG80"/>
<gene>
    <name evidence="17" type="ORF">F7725_021757</name>
</gene>
<dbReference type="PANTHER" id="PTHR19282:SF517">
    <property type="entry name" value="TETRASPANIN"/>
    <property type="match status" value="1"/>
</dbReference>
<comment type="subcellular location">
    <subcellularLocation>
        <location evidence="2">Cell membrane</location>
        <topology evidence="2">Multi-pass membrane protein</topology>
    </subcellularLocation>
    <subcellularLocation>
        <location evidence="1">Secreted</location>
        <location evidence="1">Extracellular exosome</location>
    </subcellularLocation>
</comment>
<dbReference type="SUPFAM" id="SSF48652">
    <property type="entry name" value="Tetraspanin"/>
    <property type="match status" value="1"/>
</dbReference>
<proteinExistence type="inferred from homology"/>
<evidence type="ECO:0000256" key="1">
    <source>
        <dbReference type="ARBA" id="ARBA00004550"/>
    </source>
</evidence>
<evidence type="ECO:0000256" key="6">
    <source>
        <dbReference type="ARBA" id="ARBA00022525"/>
    </source>
</evidence>
<name>A0A7J5ZG80_DISMA</name>
<protein>
    <recommendedName>
        <fullName evidence="4">CD9 antigen</fullName>
    </recommendedName>
</protein>
<evidence type="ECO:0000256" key="15">
    <source>
        <dbReference type="SAM" id="MobiDB-lite"/>
    </source>
</evidence>
<reference evidence="17 18" key="1">
    <citation type="submission" date="2020-03" db="EMBL/GenBank/DDBJ databases">
        <title>Dissostichus mawsoni Genome sequencing and assembly.</title>
        <authorList>
            <person name="Park H."/>
        </authorList>
    </citation>
    <scope>NUCLEOTIDE SEQUENCE [LARGE SCALE GENOMIC DNA]</scope>
    <source>
        <strain evidence="17">DM0001</strain>
        <tissue evidence="17">Muscle</tissue>
    </source>
</reference>
<evidence type="ECO:0000256" key="13">
    <source>
        <dbReference type="ARBA" id="ARBA00023279"/>
    </source>
</evidence>
<feature type="transmembrane region" description="Helical" evidence="16">
    <location>
        <begin position="206"/>
        <end position="228"/>
    </location>
</feature>
<evidence type="ECO:0000256" key="2">
    <source>
        <dbReference type="ARBA" id="ARBA00004651"/>
    </source>
</evidence>
<evidence type="ECO:0000256" key="7">
    <source>
        <dbReference type="ARBA" id="ARBA00022692"/>
    </source>
</evidence>
<dbReference type="FunFam" id="1.10.1450.10:FF:000016">
    <property type="entry name" value="Tetraspanin"/>
    <property type="match status" value="1"/>
</dbReference>
<keyword evidence="14" id="KW-0449">Lipoprotein</keyword>
<feature type="transmembrane region" description="Helical" evidence="16">
    <location>
        <begin position="137"/>
        <end position="156"/>
    </location>
</feature>
<keyword evidence="9 16" id="KW-1133">Transmembrane helix</keyword>
<keyword evidence="12" id="KW-1015">Disulfide bond</keyword>
<dbReference type="GO" id="GO:0005886">
    <property type="term" value="C:plasma membrane"/>
    <property type="evidence" value="ECO:0007669"/>
    <property type="project" value="UniProtKB-SubCell"/>
</dbReference>
<dbReference type="Pfam" id="PF00335">
    <property type="entry name" value="Tetraspanin"/>
    <property type="match status" value="1"/>
</dbReference>
<dbReference type="PROSITE" id="PS00421">
    <property type="entry name" value="TM4_1"/>
    <property type="match status" value="1"/>
</dbReference>
<keyword evidence="10 16" id="KW-0472">Membrane</keyword>
<dbReference type="InterPro" id="IPR008952">
    <property type="entry name" value="Tetraspanin_EC2_sf"/>
</dbReference>
<dbReference type="PANTHER" id="PTHR19282">
    <property type="entry name" value="TETRASPANIN"/>
    <property type="match status" value="1"/>
</dbReference>
<evidence type="ECO:0000256" key="14">
    <source>
        <dbReference type="ARBA" id="ARBA00023288"/>
    </source>
</evidence>
<evidence type="ECO:0000256" key="9">
    <source>
        <dbReference type="ARBA" id="ARBA00022989"/>
    </source>
</evidence>
<feature type="compositionally biased region" description="Polar residues" evidence="15">
    <location>
        <begin position="1"/>
        <end position="17"/>
    </location>
</feature>
<feature type="transmembrane region" description="Helical" evidence="16">
    <location>
        <begin position="176"/>
        <end position="199"/>
    </location>
</feature>
<keyword evidence="5" id="KW-1003">Cell membrane</keyword>
<dbReference type="PRINTS" id="PR00259">
    <property type="entry name" value="TMFOUR"/>
</dbReference>
<dbReference type="GO" id="GO:0007399">
    <property type="term" value="P:nervous system development"/>
    <property type="evidence" value="ECO:0007669"/>
    <property type="project" value="UniProtKB-ARBA"/>
</dbReference>
<evidence type="ECO:0000256" key="8">
    <source>
        <dbReference type="ARBA" id="ARBA00022889"/>
    </source>
</evidence>
<keyword evidence="6" id="KW-0964">Secreted</keyword>
<dbReference type="Gene3D" id="1.10.1450.10">
    <property type="entry name" value="Tetraspanin"/>
    <property type="match status" value="1"/>
</dbReference>
<dbReference type="InterPro" id="IPR018503">
    <property type="entry name" value="Tetraspanin_CS"/>
</dbReference>
<comment type="caution">
    <text evidence="17">The sequence shown here is derived from an EMBL/GenBank/DDBJ whole genome shotgun (WGS) entry which is preliminary data.</text>
</comment>
<dbReference type="GO" id="GO:0007155">
    <property type="term" value="P:cell adhesion"/>
    <property type="evidence" value="ECO:0007669"/>
    <property type="project" value="UniProtKB-KW"/>
</dbReference>
<sequence length="346" mass="38234">MISSLSSQHITQPTTAGSDRAEPNATDKNGQPLIDFQLTVLIQTNSVKTNIRMSALSSWELCLKYAIFIFNFVFWYTQVSHARVRFKQKSFLHSVLSLPPTKNTVYLLNRETSNFWDFASSKNRLNLEPGAMGALQCIKYLLAGTGVLAVGLWLRFDTRTEGLFSGEDAPTVFFTGVYILIAAGALMMVVGFLGCCGAMKESPCMLGLFFFFLLLIFAVEVAAGIWGLSNKDTVVEDVTEFYKQTYNNYKDTKQEALKETLRLIHFGLDCCGPTGTVIDAAKDICPKKEGLEVLITTSCPAAIDEMFNTKLHIIGGVGIGIGIIMIFGMIFSMMLCCAIKKSRDFV</sequence>
<keyword evidence="7 16" id="KW-0812">Transmembrane</keyword>
<organism evidence="17 18">
    <name type="scientific">Dissostichus mawsoni</name>
    <name type="common">Antarctic cod</name>
    <dbReference type="NCBI Taxonomy" id="36200"/>
    <lineage>
        <taxon>Eukaryota</taxon>
        <taxon>Metazoa</taxon>
        <taxon>Chordata</taxon>
        <taxon>Craniata</taxon>
        <taxon>Vertebrata</taxon>
        <taxon>Euteleostomi</taxon>
        <taxon>Actinopterygii</taxon>
        <taxon>Neopterygii</taxon>
        <taxon>Teleostei</taxon>
        <taxon>Neoteleostei</taxon>
        <taxon>Acanthomorphata</taxon>
        <taxon>Eupercaria</taxon>
        <taxon>Perciformes</taxon>
        <taxon>Notothenioidei</taxon>
        <taxon>Nototheniidae</taxon>
        <taxon>Dissostichus</taxon>
    </lineage>
</organism>
<keyword evidence="8" id="KW-0130">Cell adhesion</keyword>
<evidence type="ECO:0000256" key="10">
    <source>
        <dbReference type="ARBA" id="ARBA00023136"/>
    </source>
</evidence>
<keyword evidence="18" id="KW-1185">Reference proteome</keyword>
<dbReference type="GO" id="GO:0030154">
    <property type="term" value="P:cell differentiation"/>
    <property type="evidence" value="ECO:0007669"/>
    <property type="project" value="UniProtKB-ARBA"/>
</dbReference>
<keyword evidence="13" id="KW-0278">Fertilization</keyword>
<evidence type="ECO:0000313" key="18">
    <source>
        <dbReference type="Proteomes" id="UP000518266"/>
    </source>
</evidence>
<evidence type="ECO:0000256" key="11">
    <source>
        <dbReference type="ARBA" id="ARBA00023139"/>
    </source>
</evidence>
<evidence type="ECO:0000313" key="17">
    <source>
        <dbReference type="EMBL" id="KAF3859358.1"/>
    </source>
</evidence>
<feature type="region of interest" description="Disordered" evidence="15">
    <location>
        <begin position="1"/>
        <end position="30"/>
    </location>
</feature>
<dbReference type="CDD" id="cd03152">
    <property type="entry name" value="CD9_LEL"/>
    <property type="match status" value="1"/>
</dbReference>